<name>A0A953SHC3_9BACT</name>
<organism evidence="5 6">
    <name type="scientific">Candidatus Nitrobium versatile</name>
    <dbReference type="NCBI Taxonomy" id="2884831"/>
    <lineage>
        <taxon>Bacteria</taxon>
        <taxon>Pseudomonadati</taxon>
        <taxon>Nitrospirota</taxon>
        <taxon>Nitrospiria</taxon>
        <taxon>Nitrospirales</taxon>
        <taxon>Nitrospiraceae</taxon>
        <taxon>Candidatus Nitrobium</taxon>
    </lineage>
</organism>
<dbReference type="CDD" id="cd17260">
    <property type="entry name" value="RMtype1_S_EcoEI-TRD1-CR1_like"/>
    <property type="match status" value="1"/>
</dbReference>
<evidence type="ECO:0000313" key="5">
    <source>
        <dbReference type="EMBL" id="MBZ0158486.1"/>
    </source>
</evidence>
<dbReference type="GO" id="GO:0009307">
    <property type="term" value="P:DNA restriction-modification system"/>
    <property type="evidence" value="ECO:0007669"/>
    <property type="project" value="UniProtKB-KW"/>
</dbReference>
<keyword evidence="2" id="KW-0680">Restriction system</keyword>
<comment type="caution">
    <text evidence="5">The sequence shown here is derived from an EMBL/GenBank/DDBJ whole genome shotgun (WGS) entry which is preliminary data.</text>
</comment>
<keyword evidence="5" id="KW-0255">Endonuclease</keyword>
<dbReference type="AlphaFoldDB" id="A0A953SHC3"/>
<gene>
    <name evidence="5" type="ORF">K8I29_19995</name>
</gene>
<dbReference type="InterPro" id="IPR051212">
    <property type="entry name" value="Type-I_RE_S_subunit"/>
</dbReference>
<evidence type="ECO:0000256" key="1">
    <source>
        <dbReference type="ARBA" id="ARBA00010923"/>
    </source>
</evidence>
<reference evidence="5" key="2">
    <citation type="submission" date="2021-08" db="EMBL/GenBank/DDBJ databases">
        <authorList>
            <person name="Dalcin Martins P."/>
        </authorList>
    </citation>
    <scope>NUCLEOTIDE SEQUENCE</scope>
    <source>
        <strain evidence="5">MAG_39</strain>
    </source>
</reference>
<dbReference type="GO" id="GO:0016787">
    <property type="term" value="F:hydrolase activity"/>
    <property type="evidence" value="ECO:0007669"/>
    <property type="project" value="UniProtKB-KW"/>
</dbReference>
<dbReference type="PANTHER" id="PTHR43140:SF1">
    <property type="entry name" value="TYPE I RESTRICTION ENZYME ECOKI SPECIFICITY SUBUNIT"/>
    <property type="match status" value="1"/>
</dbReference>
<dbReference type="EC" id="3.1.21.-" evidence="5"/>
<accession>A0A953SHC3</accession>
<dbReference type="GO" id="GO:0004519">
    <property type="term" value="F:endonuclease activity"/>
    <property type="evidence" value="ECO:0007669"/>
    <property type="project" value="UniProtKB-KW"/>
</dbReference>
<evidence type="ECO:0000256" key="3">
    <source>
        <dbReference type="ARBA" id="ARBA00023125"/>
    </source>
</evidence>
<evidence type="ECO:0000256" key="2">
    <source>
        <dbReference type="ARBA" id="ARBA00022747"/>
    </source>
</evidence>
<dbReference type="InterPro" id="IPR000055">
    <property type="entry name" value="Restrct_endonuc_typeI_TRD"/>
</dbReference>
<dbReference type="PANTHER" id="PTHR43140">
    <property type="entry name" value="TYPE-1 RESTRICTION ENZYME ECOKI SPECIFICITY PROTEIN"/>
    <property type="match status" value="1"/>
</dbReference>
<keyword evidence="3" id="KW-0238">DNA-binding</keyword>
<dbReference type="CDD" id="cd17246">
    <property type="entry name" value="RMtype1_S_SonII-TRD2-CR2_like"/>
    <property type="match status" value="1"/>
</dbReference>
<dbReference type="GO" id="GO:0003677">
    <property type="term" value="F:DNA binding"/>
    <property type="evidence" value="ECO:0007669"/>
    <property type="project" value="UniProtKB-KW"/>
</dbReference>
<dbReference type="InterPro" id="IPR044946">
    <property type="entry name" value="Restrct_endonuc_typeI_TRD_sf"/>
</dbReference>
<keyword evidence="5" id="KW-0540">Nuclease</keyword>
<proteinExistence type="inferred from homology"/>
<evidence type="ECO:0000313" key="6">
    <source>
        <dbReference type="Proteomes" id="UP000705867"/>
    </source>
</evidence>
<reference evidence="5" key="1">
    <citation type="journal article" date="2021" name="bioRxiv">
        <title>Unraveling nitrogen, sulfur and carbon metabolic pathways and microbial community transcriptional responses to substrate deprivation and toxicity stresses in a bioreactor mimicking anoxic brackish coastal sediment conditions.</title>
        <authorList>
            <person name="Martins P.D."/>
            <person name="Echeveste M.J."/>
            <person name="Arshad A."/>
            <person name="Kurth J."/>
            <person name="Ouboter H."/>
            <person name="Jetten M.S.M."/>
            <person name="Welte C.U."/>
        </authorList>
    </citation>
    <scope>NUCLEOTIDE SEQUENCE</scope>
    <source>
        <strain evidence="5">MAG_39</strain>
    </source>
</reference>
<dbReference type="SUPFAM" id="SSF116734">
    <property type="entry name" value="DNA methylase specificity domain"/>
    <property type="match status" value="2"/>
</dbReference>
<protein>
    <submittedName>
        <fullName evidence="5">Restriction endonuclease subunit S</fullName>
        <ecNumber evidence="5">3.1.21.-</ecNumber>
    </submittedName>
</protein>
<keyword evidence="5" id="KW-0378">Hydrolase</keyword>
<dbReference type="Proteomes" id="UP000705867">
    <property type="component" value="Unassembled WGS sequence"/>
</dbReference>
<dbReference type="EMBL" id="JAIOIV010000156">
    <property type="protein sequence ID" value="MBZ0158486.1"/>
    <property type="molecule type" value="Genomic_DNA"/>
</dbReference>
<dbReference type="Gene3D" id="3.90.220.20">
    <property type="entry name" value="DNA methylase specificity domains"/>
    <property type="match status" value="3"/>
</dbReference>
<feature type="domain" description="Type I restriction modification DNA specificity" evidence="4">
    <location>
        <begin position="375"/>
        <end position="550"/>
    </location>
</feature>
<evidence type="ECO:0000259" key="4">
    <source>
        <dbReference type="Pfam" id="PF01420"/>
    </source>
</evidence>
<comment type="similarity">
    <text evidence="1">Belongs to the type-I restriction system S methylase family.</text>
</comment>
<sequence length="573" mass="65007">MNPDRLLKHFEQISEAPDAIPRLRRFILDLAVRGKLVEQNPEDEPASELLKRIEVERIQLVDTRDLRNQKEQPFDEEQFPFTIPACWRWSRLAQIGIINPKNYTEDSIKASFVPMPMIFAGYGQPNQHEVKLWAEIKKGFTHFAEGDVGLAKITPCFENGKSTVFRNLTGGIGAGTTELHIVRPILVAADYILIFLKSPFFINTGIPKMTGTAGQKRIPRDYFALFPFPLPPLAEQHRIVAKVDELMALCDELEAAQAKRERRRDRLVAATLHSLNNGYANTEPGNHLTFEENARFYFNHFPRLITRPEHIQQLRQTILNLALRGKLVHQDPNDEPASELLNRIEKERARMVKKNEIRKQELLLITNDGVPVDLPKGWVWCRLQDIFLAITDGDHQPPPKAEEGIPFLVIGNMRNRTIDFSNCRYVPETYYTGLDTIRRPQKGDILFTLVGSYGIPVRIPDSRPFCVQRHIGILRPSKQVDTGYITNALRSRFVFEQATTCATGIAQKTVSLTGLRKILIPFPPLAEQHRIAAKVDELMALCDELEAGLITTASSCRQLLEATLYGAISVGNL</sequence>
<dbReference type="Pfam" id="PF01420">
    <property type="entry name" value="Methylase_S"/>
    <property type="match status" value="1"/>
</dbReference>